<proteinExistence type="predicted"/>
<feature type="region of interest" description="Disordered" evidence="1">
    <location>
        <begin position="179"/>
        <end position="203"/>
    </location>
</feature>
<feature type="compositionally biased region" description="Low complexity" evidence="1">
    <location>
        <begin position="179"/>
        <end position="188"/>
    </location>
</feature>
<dbReference type="EMBL" id="HBIM01005864">
    <property type="protein sequence ID" value="CAE0407158.1"/>
    <property type="molecule type" value="Transcribed_RNA"/>
</dbReference>
<organism evidence="2">
    <name type="scientific">Amphora coffeiformis</name>
    <dbReference type="NCBI Taxonomy" id="265554"/>
    <lineage>
        <taxon>Eukaryota</taxon>
        <taxon>Sar</taxon>
        <taxon>Stramenopiles</taxon>
        <taxon>Ochrophyta</taxon>
        <taxon>Bacillariophyta</taxon>
        <taxon>Bacillariophyceae</taxon>
        <taxon>Bacillariophycidae</taxon>
        <taxon>Thalassiophysales</taxon>
        <taxon>Catenulaceae</taxon>
        <taxon>Amphora</taxon>
    </lineage>
</organism>
<sequence length="227" mass="25591">MRISPRRSMKKVLTELSAPARGVGPRTSFASSGSFAVADLKNDSVHTASTSVRSMSVVQFDEKANEYYEPQIKEIDPKDKDIYYTAEETATFRKECTKLARLLRADQETCPDDDARWTKILLQAYQGFCDAETADEVMNVFESNKVYLSDTYLGLDSWVIRQIHVDRIERKRQLISKVHSIQSSSSHTDSAKAHKMGKASKTLSRPSRLYAHHLALLVAGIVEQENS</sequence>
<name>A0A7S3L518_9STRA</name>
<evidence type="ECO:0000313" key="2">
    <source>
        <dbReference type="EMBL" id="CAE0407158.1"/>
    </source>
</evidence>
<accession>A0A7S3L518</accession>
<protein>
    <submittedName>
        <fullName evidence="2">Uncharacterized protein</fullName>
    </submittedName>
</protein>
<reference evidence="2" key="1">
    <citation type="submission" date="2021-01" db="EMBL/GenBank/DDBJ databases">
        <authorList>
            <person name="Corre E."/>
            <person name="Pelletier E."/>
            <person name="Niang G."/>
            <person name="Scheremetjew M."/>
            <person name="Finn R."/>
            <person name="Kale V."/>
            <person name="Holt S."/>
            <person name="Cochrane G."/>
            <person name="Meng A."/>
            <person name="Brown T."/>
            <person name="Cohen L."/>
        </authorList>
    </citation>
    <scope>NUCLEOTIDE SEQUENCE</scope>
    <source>
        <strain evidence="2">CCMP127</strain>
    </source>
</reference>
<evidence type="ECO:0000256" key="1">
    <source>
        <dbReference type="SAM" id="MobiDB-lite"/>
    </source>
</evidence>
<gene>
    <name evidence="2" type="ORF">ACOF00016_LOCUS4985</name>
</gene>
<dbReference type="AlphaFoldDB" id="A0A7S3L518"/>